<dbReference type="SUPFAM" id="SSF48371">
    <property type="entry name" value="ARM repeat"/>
    <property type="match status" value="1"/>
</dbReference>
<dbReference type="InterPro" id="IPR011989">
    <property type="entry name" value="ARM-like"/>
</dbReference>
<dbReference type="GO" id="GO:0017025">
    <property type="term" value="F:TBP-class protein binding"/>
    <property type="evidence" value="ECO:0007669"/>
    <property type="project" value="InterPro"/>
</dbReference>
<dbReference type="PANTHER" id="PTHR36498">
    <property type="entry name" value="TATA-BINDING PROTEIN-ASSOCIATED FACTOR 172"/>
    <property type="match status" value="1"/>
</dbReference>
<protein>
    <submittedName>
        <fullName evidence="1">Uncharacterized protein</fullName>
    </submittedName>
</protein>
<sequence length="251" mass="27712">MTTRLDRLLLLLDTGSTPSVRLTAARQLGQIAAQTIQHSSVSVLTSSSLTPNVGPSTTQSDWRGVDGEWQEIVNLLGRILPYLRSKSWETRQAASEAVDAICKAKSANQNTRPENWLTYQNFNLDAVLSEGLILLASAGKEFDYQSTHLRSGESLIAAQRDVANKLGLGVLGPIDFESMGVDDPVINSNKQIKLRIRRKFRPPLLIGLRASHPLRLIPGSPQVLTMNHIRPPRQLRGSRPIHSWIVPIASF</sequence>
<name>A0A2S4UGB9_9BASI</name>
<dbReference type="InterPro" id="IPR044972">
    <property type="entry name" value="Mot1"/>
</dbReference>
<accession>A0A2S4UGB9</accession>
<dbReference type="AlphaFoldDB" id="A0A2S4UGB9"/>
<reference evidence="1" key="1">
    <citation type="submission" date="2017-12" db="EMBL/GenBank/DDBJ databases">
        <title>Gene loss provides genomic basis for host adaptation in cereal stripe rust fungi.</title>
        <authorList>
            <person name="Xia C."/>
        </authorList>
    </citation>
    <scope>NUCLEOTIDE SEQUENCE [LARGE SCALE GENOMIC DNA]</scope>
    <source>
        <strain evidence="1">93-210</strain>
    </source>
</reference>
<dbReference type="Proteomes" id="UP000239156">
    <property type="component" value="Unassembled WGS sequence"/>
</dbReference>
<evidence type="ECO:0000313" key="2">
    <source>
        <dbReference type="Proteomes" id="UP000239156"/>
    </source>
</evidence>
<proteinExistence type="predicted"/>
<evidence type="ECO:0000313" key="1">
    <source>
        <dbReference type="EMBL" id="POV96256.1"/>
    </source>
</evidence>
<keyword evidence="2" id="KW-1185">Reference proteome</keyword>
<comment type="caution">
    <text evidence="1">The sequence shown here is derived from an EMBL/GenBank/DDBJ whole genome shotgun (WGS) entry which is preliminary data.</text>
</comment>
<dbReference type="InterPro" id="IPR016024">
    <property type="entry name" value="ARM-type_fold"/>
</dbReference>
<dbReference type="PANTHER" id="PTHR36498:SF1">
    <property type="entry name" value="TATA-BINDING PROTEIN-ASSOCIATED FACTOR 172"/>
    <property type="match status" value="1"/>
</dbReference>
<dbReference type="VEuPathDB" id="FungiDB:PSTT_15760"/>
<dbReference type="EMBL" id="PKSL01000304">
    <property type="protein sequence ID" value="POV96256.1"/>
    <property type="molecule type" value="Genomic_DNA"/>
</dbReference>
<dbReference type="GO" id="GO:0003677">
    <property type="term" value="F:DNA binding"/>
    <property type="evidence" value="ECO:0007669"/>
    <property type="project" value="InterPro"/>
</dbReference>
<dbReference type="Gene3D" id="1.25.10.10">
    <property type="entry name" value="Leucine-rich Repeat Variant"/>
    <property type="match status" value="1"/>
</dbReference>
<organism evidence="1 2">
    <name type="scientific">Puccinia striiformis</name>
    <dbReference type="NCBI Taxonomy" id="27350"/>
    <lineage>
        <taxon>Eukaryota</taxon>
        <taxon>Fungi</taxon>
        <taxon>Dikarya</taxon>
        <taxon>Basidiomycota</taxon>
        <taxon>Pucciniomycotina</taxon>
        <taxon>Pucciniomycetes</taxon>
        <taxon>Pucciniales</taxon>
        <taxon>Pucciniaceae</taxon>
        <taxon>Puccinia</taxon>
    </lineage>
</organism>
<dbReference type="GO" id="GO:0016887">
    <property type="term" value="F:ATP hydrolysis activity"/>
    <property type="evidence" value="ECO:0007669"/>
    <property type="project" value="InterPro"/>
</dbReference>
<gene>
    <name evidence="1" type="ORF">PSTT_15760</name>
</gene>